<feature type="region of interest" description="Disordered" evidence="7">
    <location>
        <begin position="746"/>
        <end position="775"/>
    </location>
</feature>
<dbReference type="STRING" id="94643.A0A2A9M5L7"/>
<dbReference type="RefSeq" id="XP_029215195.1">
    <property type="nucleotide sequence ID" value="XM_029361728.1"/>
</dbReference>
<dbReference type="KEGG" id="bbes:BESB_030600"/>
<evidence type="ECO:0000313" key="12">
    <source>
        <dbReference type="EMBL" id="PFH31186.1"/>
    </source>
</evidence>
<feature type="compositionally biased region" description="Low complexity" evidence="7">
    <location>
        <begin position="486"/>
        <end position="499"/>
    </location>
</feature>
<dbReference type="Gene3D" id="2.60.40.1760">
    <property type="entry name" value="glycosyl hydrolase (family 31)"/>
    <property type="match status" value="1"/>
</dbReference>
<feature type="compositionally biased region" description="Low complexity" evidence="7">
    <location>
        <begin position="465"/>
        <end position="476"/>
    </location>
</feature>
<protein>
    <submittedName>
        <fullName evidence="12">Glycosyl hydrolase, family 31 protein</fullName>
    </submittedName>
</protein>
<proteinExistence type="inferred from homology"/>
<evidence type="ECO:0000256" key="8">
    <source>
        <dbReference type="SAM" id="Phobius"/>
    </source>
</evidence>
<feature type="region of interest" description="Disordered" evidence="7">
    <location>
        <begin position="406"/>
        <end position="448"/>
    </location>
</feature>
<evidence type="ECO:0000313" key="13">
    <source>
        <dbReference type="Proteomes" id="UP000224006"/>
    </source>
</evidence>
<feature type="region of interest" description="Disordered" evidence="7">
    <location>
        <begin position="323"/>
        <end position="350"/>
    </location>
</feature>
<comment type="pathway">
    <text evidence="1">Glycan metabolism.</text>
</comment>
<feature type="region of interest" description="Disordered" evidence="7">
    <location>
        <begin position="464"/>
        <end position="501"/>
    </location>
</feature>
<feature type="domain" description="Glycoside hydrolase family 31 TIM barrel" evidence="9">
    <location>
        <begin position="915"/>
        <end position="1244"/>
    </location>
</feature>
<keyword evidence="13" id="KW-1185">Reference proteome</keyword>
<dbReference type="Proteomes" id="UP000224006">
    <property type="component" value="Chromosome XIII"/>
</dbReference>
<keyword evidence="8" id="KW-0812">Transmembrane</keyword>
<gene>
    <name evidence="12" type="ORF">BESB_030600</name>
</gene>
<evidence type="ECO:0000256" key="2">
    <source>
        <dbReference type="ARBA" id="ARBA00007806"/>
    </source>
</evidence>
<sequence length="1549" mass="173247">MMAFSISGLPRLDSGALPGAAGLKDEQSGKRGGISSVFSAFLALFSASSFPPRRGAMLRVQRILMFAVFWLLLLAVFSPSSPWPSPAFSSLPFVFSPSFRVPQGGSRILASLLAVDEGAGFAAPRARQVLKTLSRDDAAAFLRGDASLGAGDSPPLSFASWAWLPAGSLPGIQFSAAIERDKFKLSCTQASFCHRYLHWVDLFAKKLPRASVSAPPLYAVDPKSLPRPTWKRREEGGSARAGGDRGGDQGDDSDRQEGEEGGGGPHADGGRGADETRGSRGQAPAQGVDEGTRGGDGLRLEARLYVFRHGIVRLKMREKLTAQQLEREREGELSAQERREKEAMQREPQDAHAPVFRLEGRYRRYDGYTADILLLEEDPAEGTEEEAKVSYSGNTTVVEFVANPPASSHADIPASFFESKPAETRTETKSEKKADEEGSGKARGSSCGPVPVFSPSFMAFGADRAPGAGKASEPASPASPGPASPCPASSGSSSAASPAFDAPLEGQGLPVRVVLQHAPFALRIYLHSQLVQEVNEKQLLNWEAFLPVHAKTRAAAEAEGRQQLEERLRREPGEKLPNAMANSTSQVEPAQQDAEAARVAELASAAGVDLTEKLKGLRGIEWRIGEPLGDDLDEEREVVNDIIVPLLHAGSIHDAVDLYRQGANEEAFDRFLDSKPFGPTAIGVDVTFWGASQVYGLFEHAAPFPLKSYTEPYRMYNLDVFNYELDSPFSTYGSMPFMIALHTAQGGGAPRAAPPRRTTTHLGDDLSENVASSRRRSSVSSAGSFFEGDESSRPGAALATGFLFLNPTEMWTKIRYDRGGEDLPESYAGLNEEEDETRDPTARRQKRSRHRMYQTFASRESLDWSVTEQHRKRRSRFEALRTWWTAEGGDLDLLMFLGPSPQDVQRQYHIATGLPAMAPLFALGKHQCRWNYNDQEDVLSVDRGFDTHNIPYDVIWIDIEHTIEKRYFTWDPKTFPSPQQMIEDIAAKDRKVVTIVDPHIKAVPDYYVYREALENNFLVRNPAGGIFHGHCWPGDSAYADFINPHVRKWWQGLFSYERYKYSTPDLWVWNDMNEPSVFSGPELSMPKDLLHMDGRLEHREIHNLYGHYHHRSTYEGLMTRGQGKQRPFVLTRATFIGSHRFGFVWTGDNRAEWTHLAASIPMILSAAVCGMSAVGADVDGFFADTSEELHIRWQQAGIFYPFYRSHAHMDTKRREPWLFSQQAIDIVREAVLVRYKMLPFWYTLFAEYSLYGDPVVRPLWWLDPLSPQMQQEQQSFLVGAELLVHPIVRPMEEDQKDSFEIDIAVPRDGGNVWIDFWTGLPFFLSSAGFEATFKYGVSLRTIPVLVRGGSILFTKERLKRSSTNMYHSPYTVHIYPSAPEDGESAATASGRLYVDDYNSFEYLSGKFVYERFVYYPEASEASQKKTWILRSHALPVQSLDSREGPMNGTYRDFPHREIERIVLWSLPSPPTRVATRRASRPRVEEASEKDVEMQPEREEEELLFSVEEIFAPLHLTQSDVLEGQTFYRVDVKLPKIEVGANDWEVLFTF</sequence>
<keyword evidence="6" id="KW-0326">Glycosidase</keyword>
<evidence type="ECO:0000259" key="9">
    <source>
        <dbReference type="Pfam" id="PF01055"/>
    </source>
</evidence>
<evidence type="ECO:0000256" key="5">
    <source>
        <dbReference type="ARBA" id="ARBA00023180"/>
    </source>
</evidence>
<dbReference type="GO" id="GO:0005975">
    <property type="term" value="P:carbohydrate metabolic process"/>
    <property type="evidence" value="ECO:0007669"/>
    <property type="project" value="InterPro"/>
</dbReference>
<feature type="compositionally biased region" description="Basic and acidic residues" evidence="7">
    <location>
        <begin position="420"/>
        <end position="440"/>
    </location>
</feature>
<dbReference type="CDD" id="cd14752">
    <property type="entry name" value="GH31_N"/>
    <property type="match status" value="1"/>
</dbReference>
<dbReference type="InterPro" id="IPR048395">
    <property type="entry name" value="Glyco_hydro_31_C"/>
</dbReference>
<evidence type="ECO:0000256" key="1">
    <source>
        <dbReference type="ARBA" id="ARBA00004881"/>
    </source>
</evidence>
<reference evidence="12 13" key="1">
    <citation type="submission" date="2017-09" db="EMBL/GenBank/DDBJ databases">
        <title>Genome sequencing of Besnoitia besnoiti strain Bb-Ger1.</title>
        <authorList>
            <person name="Schares G."/>
            <person name="Venepally P."/>
            <person name="Lorenzi H.A."/>
        </authorList>
    </citation>
    <scope>NUCLEOTIDE SEQUENCE [LARGE SCALE GENOMIC DNA]</scope>
    <source>
        <strain evidence="12 13">Bb-Ger1</strain>
    </source>
</reference>
<dbReference type="SUPFAM" id="SSF51011">
    <property type="entry name" value="Glycosyl hydrolase domain"/>
    <property type="match status" value="1"/>
</dbReference>
<dbReference type="OrthoDB" id="440381at2759"/>
<feature type="region of interest" description="Disordered" evidence="7">
    <location>
        <begin position="216"/>
        <end position="295"/>
    </location>
</feature>
<dbReference type="VEuPathDB" id="ToxoDB:BESB_030600"/>
<name>A0A2A9M5L7_BESBE</name>
<evidence type="ECO:0000259" key="11">
    <source>
        <dbReference type="Pfam" id="PF21365"/>
    </source>
</evidence>
<keyword evidence="4 12" id="KW-0378">Hydrolase</keyword>
<feature type="region of interest" description="Disordered" evidence="7">
    <location>
        <begin position="824"/>
        <end position="850"/>
    </location>
</feature>
<dbReference type="PANTHER" id="PTHR22762:SF54">
    <property type="entry name" value="BCDNA.GH04962"/>
    <property type="match status" value="1"/>
</dbReference>
<dbReference type="Pfam" id="PF01055">
    <property type="entry name" value="Glyco_hydro_31_2nd"/>
    <property type="match status" value="1"/>
</dbReference>
<dbReference type="GeneID" id="40308112"/>
<feature type="domain" description="Glycoside hydrolase family 31 N-terminal" evidence="10">
    <location>
        <begin position="512"/>
        <end position="743"/>
    </location>
</feature>
<dbReference type="CDD" id="cd06603">
    <property type="entry name" value="GH31_GANC_GANAB_alpha"/>
    <property type="match status" value="1"/>
</dbReference>
<dbReference type="InterPro" id="IPR025887">
    <property type="entry name" value="Glyco_hydro_31_N_dom"/>
</dbReference>
<dbReference type="Pfam" id="PF13802">
    <property type="entry name" value="Gal_mutarotas_2"/>
    <property type="match status" value="1"/>
</dbReference>
<dbReference type="Pfam" id="PF21365">
    <property type="entry name" value="Glyco_hydro_31_3rd"/>
    <property type="match status" value="1"/>
</dbReference>
<dbReference type="SUPFAM" id="SSF51445">
    <property type="entry name" value="(Trans)glycosidases"/>
    <property type="match status" value="1"/>
</dbReference>
<evidence type="ECO:0000256" key="3">
    <source>
        <dbReference type="ARBA" id="ARBA00022729"/>
    </source>
</evidence>
<keyword evidence="3" id="KW-0732">Signal</keyword>
<dbReference type="PANTHER" id="PTHR22762">
    <property type="entry name" value="ALPHA-GLUCOSIDASE"/>
    <property type="match status" value="1"/>
</dbReference>
<evidence type="ECO:0000256" key="6">
    <source>
        <dbReference type="ARBA" id="ARBA00023295"/>
    </source>
</evidence>
<feature type="compositionally biased region" description="Basic and acidic residues" evidence="7">
    <location>
        <begin position="1481"/>
        <end position="1494"/>
    </location>
</feature>
<keyword evidence="8" id="KW-1133">Transmembrane helix</keyword>
<keyword evidence="8" id="KW-0472">Membrane</keyword>
<dbReference type="InterPro" id="IPR017853">
    <property type="entry name" value="GH"/>
</dbReference>
<keyword evidence="5" id="KW-0325">Glycoprotein</keyword>
<accession>A0A2A9M5L7</accession>
<dbReference type="Gene3D" id="3.20.20.80">
    <property type="entry name" value="Glycosidases"/>
    <property type="match status" value="2"/>
</dbReference>
<evidence type="ECO:0000259" key="10">
    <source>
        <dbReference type="Pfam" id="PF13802"/>
    </source>
</evidence>
<dbReference type="InterPro" id="IPR000322">
    <property type="entry name" value="Glyco_hydro_31_TIM"/>
</dbReference>
<evidence type="ECO:0000256" key="7">
    <source>
        <dbReference type="SAM" id="MobiDB-lite"/>
    </source>
</evidence>
<comment type="caution">
    <text evidence="12">The sequence shown here is derived from an EMBL/GenBank/DDBJ whole genome shotgun (WGS) entry which is preliminary data.</text>
</comment>
<feature type="compositionally biased region" description="Basic and acidic residues" evidence="7">
    <location>
        <begin position="231"/>
        <end position="258"/>
    </location>
</feature>
<dbReference type="GO" id="GO:0090599">
    <property type="term" value="F:alpha-glucosidase activity"/>
    <property type="evidence" value="ECO:0007669"/>
    <property type="project" value="TreeGrafter"/>
</dbReference>
<evidence type="ECO:0000256" key="4">
    <source>
        <dbReference type="ARBA" id="ARBA00022801"/>
    </source>
</evidence>
<feature type="transmembrane region" description="Helical" evidence="8">
    <location>
        <begin position="33"/>
        <end position="51"/>
    </location>
</feature>
<comment type="similarity">
    <text evidence="2">Belongs to the glycosyl hydrolase 31 family.</text>
</comment>
<feature type="domain" description="Glycosyl hydrolase family 31 C-terminal" evidence="11">
    <location>
        <begin position="1252"/>
        <end position="1352"/>
    </location>
</feature>
<organism evidence="12 13">
    <name type="scientific">Besnoitia besnoiti</name>
    <name type="common">Apicomplexan protozoan</name>
    <dbReference type="NCBI Taxonomy" id="94643"/>
    <lineage>
        <taxon>Eukaryota</taxon>
        <taxon>Sar</taxon>
        <taxon>Alveolata</taxon>
        <taxon>Apicomplexa</taxon>
        <taxon>Conoidasida</taxon>
        <taxon>Coccidia</taxon>
        <taxon>Eucoccidiorida</taxon>
        <taxon>Eimeriorina</taxon>
        <taxon>Sarcocystidae</taxon>
        <taxon>Besnoitia</taxon>
    </lineage>
</organism>
<feature type="transmembrane region" description="Helical" evidence="8">
    <location>
        <begin position="63"/>
        <end position="83"/>
    </location>
</feature>
<feature type="region of interest" description="Disordered" evidence="7">
    <location>
        <begin position="1475"/>
        <end position="1494"/>
    </location>
</feature>
<dbReference type="InterPro" id="IPR013780">
    <property type="entry name" value="Glyco_hydro_b"/>
</dbReference>
<feature type="compositionally biased region" description="Basic and acidic residues" evidence="7">
    <location>
        <begin position="268"/>
        <end position="278"/>
    </location>
</feature>
<dbReference type="Gene3D" id="2.60.40.1180">
    <property type="entry name" value="Golgi alpha-mannosidase II"/>
    <property type="match status" value="2"/>
</dbReference>
<dbReference type="EMBL" id="NWUJ01000016">
    <property type="protein sequence ID" value="PFH31186.1"/>
    <property type="molecule type" value="Genomic_DNA"/>
</dbReference>
<dbReference type="GO" id="GO:0006491">
    <property type="term" value="P:N-glycan processing"/>
    <property type="evidence" value="ECO:0007669"/>
    <property type="project" value="TreeGrafter"/>
</dbReference>